<reference evidence="1 2" key="1">
    <citation type="submission" date="2016-11" db="EMBL/GenBank/DDBJ databases">
        <authorList>
            <person name="Varghese N."/>
            <person name="Submissions S."/>
        </authorList>
    </citation>
    <scope>NUCLEOTIDE SEQUENCE [LARGE SCALE GENOMIC DNA]</scope>
    <source>
        <strain evidence="1 2">FD</strain>
    </source>
</reference>
<comment type="caution">
    <text evidence="1">The sequence shown here is derived from an EMBL/GenBank/DDBJ whole genome shotgun (WGS) entry which is preliminary data.</text>
</comment>
<gene>
    <name evidence="1" type="ORF">SAMN04515649_10621</name>
</gene>
<evidence type="ECO:0000313" key="2">
    <source>
        <dbReference type="Proteomes" id="UP000184012"/>
    </source>
</evidence>
<dbReference type="RefSeq" id="WP_073382755.1">
    <property type="nucleotide sequence ID" value="NZ_FRBP01000006.1"/>
</dbReference>
<dbReference type="Pfam" id="PF05133">
    <property type="entry name" value="SPP1_portal"/>
    <property type="match status" value="1"/>
</dbReference>
<protein>
    <submittedName>
        <fullName evidence="1">Phage portal protein, putative, A118 family</fullName>
    </submittedName>
</protein>
<dbReference type="EMBL" id="FRBP01000006">
    <property type="protein sequence ID" value="SHL56509.1"/>
    <property type="molecule type" value="Genomic_DNA"/>
</dbReference>
<dbReference type="AlphaFoldDB" id="A0AB74EZ15"/>
<dbReference type="Proteomes" id="UP000184012">
    <property type="component" value="Unassembled WGS sequence"/>
</dbReference>
<proteinExistence type="predicted"/>
<dbReference type="InterPro" id="IPR021145">
    <property type="entry name" value="Portal_protein_SPP1_Gp6-like"/>
</dbReference>
<organism evidence="1 2">
    <name type="scientific">Eubacterium callanderi</name>
    <dbReference type="NCBI Taxonomy" id="53442"/>
    <lineage>
        <taxon>Bacteria</taxon>
        <taxon>Bacillati</taxon>
        <taxon>Bacillota</taxon>
        <taxon>Clostridia</taxon>
        <taxon>Eubacteriales</taxon>
        <taxon>Eubacteriaceae</taxon>
        <taxon>Eubacterium</taxon>
    </lineage>
</organism>
<accession>A0AB74EZ15</accession>
<name>A0AB74EZ15_9FIRM</name>
<sequence>MSIITKIKEVFRRLFTRQNIQSKINTTIAVSDKMAAAIDLWTRCYKNHPPWRYDKNGKEKVKTLNLPAIIASELSRLVTTELETSVENKTLDEAYQTVARDLRHCCELGCAGGGLAFKPVPENGRISVDYVSAESFFPTDYDTNGDITGAIFVDKLTKGDTVYTKLEQHRLEGKQYTIRNYAFKNETQDPDVTEDLGWPIALADVPEWAAIEEEKVIAPVLAPLFAYFKMPGANPIDKTSPLGVSCFAKALEQIEQADRQYDRLLWEYEGSELALDLPADWFAFDEVKQKWRLPEGKERLFRVHDMDDDENSRYNIFSPAIRDASLFNGLDNLLKRIEFNCGLSYGTISDPQNVDKTATEIISSKQRLYSTVKDIQLALEDALQHMVYAMSVWMNLSGQTVPVGPEVTFNWDDSIVIDKQAELLAMQQDVASGILRPEIYLAKKYGVTEKEALKMMPDTEETVDEGLTVSDPNKGD</sequence>
<evidence type="ECO:0000313" key="1">
    <source>
        <dbReference type="EMBL" id="SHL56509.1"/>
    </source>
</evidence>